<name>A0A7Z2YDM2_9VIBR</name>
<keyword evidence="3" id="KW-1185">Reference proteome</keyword>
<dbReference type="InterPro" id="IPR029058">
    <property type="entry name" value="AB_hydrolase_fold"/>
</dbReference>
<dbReference type="Pfam" id="PF00561">
    <property type="entry name" value="Abhydrolase_1"/>
    <property type="match status" value="1"/>
</dbReference>
<evidence type="ECO:0000313" key="3">
    <source>
        <dbReference type="Proteomes" id="UP000464262"/>
    </source>
</evidence>
<sequence>MVPIVLLRGLLRESGHWKALIEELKAVDSQLVIVTPNVAGNGELYEQESPTRIESMLPQVMSQLPKGCERYHLIAISMGSMLASHWAKAYPEQVASLTLINPSFARFSPFWQRINLLALGSILSRRVRGKRAFQEQILNVTCPTHQGDSSLLNYHLELASLHPVSLQNALRQLVAAAKFKGFDTPPNCITQVIVSSDDQLVSCECGKAIANHWGVELKQFESDAHDLPLAQSKALATHLYDWCLDKR</sequence>
<organism evidence="2 3">
    <name type="scientific">Vibrio astriarenae</name>
    <dbReference type="NCBI Taxonomy" id="1481923"/>
    <lineage>
        <taxon>Bacteria</taxon>
        <taxon>Pseudomonadati</taxon>
        <taxon>Pseudomonadota</taxon>
        <taxon>Gammaproteobacteria</taxon>
        <taxon>Vibrionales</taxon>
        <taxon>Vibrionaceae</taxon>
        <taxon>Vibrio</taxon>
    </lineage>
</organism>
<evidence type="ECO:0000259" key="1">
    <source>
        <dbReference type="Pfam" id="PF00561"/>
    </source>
</evidence>
<protein>
    <submittedName>
        <fullName evidence="2">Alpha/beta fold hydrolase</fullName>
    </submittedName>
</protein>
<dbReference type="SUPFAM" id="SSF53474">
    <property type="entry name" value="alpha/beta-Hydrolases"/>
    <property type="match status" value="1"/>
</dbReference>
<evidence type="ECO:0000313" key="2">
    <source>
        <dbReference type="EMBL" id="QIA63452.1"/>
    </source>
</evidence>
<dbReference type="Proteomes" id="UP000464262">
    <property type="component" value="Chromosome 1"/>
</dbReference>
<accession>A0A7Z2YDM2</accession>
<dbReference type="PANTHER" id="PTHR43689">
    <property type="entry name" value="HYDROLASE"/>
    <property type="match status" value="1"/>
</dbReference>
<dbReference type="Gene3D" id="3.40.50.1820">
    <property type="entry name" value="alpha/beta hydrolase"/>
    <property type="match status" value="1"/>
</dbReference>
<gene>
    <name evidence="2" type="ORF">GT360_07945</name>
</gene>
<dbReference type="InterPro" id="IPR000073">
    <property type="entry name" value="AB_hydrolase_1"/>
</dbReference>
<dbReference type="KEGG" id="vas:GT360_07945"/>
<keyword evidence="2" id="KW-0378">Hydrolase</keyword>
<dbReference type="EMBL" id="CP047475">
    <property type="protein sequence ID" value="QIA63452.1"/>
    <property type="molecule type" value="Genomic_DNA"/>
</dbReference>
<dbReference type="AlphaFoldDB" id="A0A7Z2YDM2"/>
<dbReference type="GO" id="GO:0016787">
    <property type="term" value="F:hydrolase activity"/>
    <property type="evidence" value="ECO:0007669"/>
    <property type="project" value="UniProtKB-KW"/>
</dbReference>
<feature type="domain" description="AB hydrolase-1" evidence="1">
    <location>
        <begin position="3"/>
        <end position="110"/>
    </location>
</feature>
<proteinExistence type="predicted"/>
<dbReference type="PANTHER" id="PTHR43689:SF8">
    <property type="entry name" value="ALPHA_BETA-HYDROLASES SUPERFAMILY PROTEIN"/>
    <property type="match status" value="1"/>
</dbReference>
<reference evidence="2 3" key="1">
    <citation type="submission" date="2020-01" db="EMBL/GenBank/DDBJ databases">
        <title>Whole genome and functional gene identification of agarase of Vibrio HN897.</title>
        <authorList>
            <person name="Liu Y."/>
            <person name="Zhao Z."/>
        </authorList>
    </citation>
    <scope>NUCLEOTIDE SEQUENCE [LARGE SCALE GENOMIC DNA]</scope>
    <source>
        <strain evidence="2 3">HN897</strain>
    </source>
</reference>
<dbReference type="RefSeq" id="WP_164648345.1">
    <property type="nucleotide sequence ID" value="NZ_CP047475.1"/>
</dbReference>